<feature type="compositionally biased region" description="Polar residues" evidence="1">
    <location>
        <begin position="17"/>
        <end position="27"/>
    </location>
</feature>
<sequence length="73" mass="7603">MSKSPASDGLSAPETRPGTTTTSFCFSSPLTPGPAMSTFASEQTISNTMKGRVGNGDKEGRCPEGTRLCCIEK</sequence>
<organism evidence="2 3">
    <name type="scientific">Penicillium egyptiacum</name>
    <dbReference type="NCBI Taxonomy" id="1303716"/>
    <lineage>
        <taxon>Eukaryota</taxon>
        <taxon>Fungi</taxon>
        <taxon>Dikarya</taxon>
        <taxon>Ascomycota</taxon>
        <taxon>Pezizomycotina</taxon>
        <taxon>Eurotiomycetes</taxon>
        <taxon>Eurotiomycetidae</taxon>
        <taxon>Eurotiales</taxon>
        <taxon>Aspergillaceae</taxon>
        <taxon>Penicillium</taxon>
    </lineage>
</organism>
<keyword evidence="3" id="KW-1185">Reference proteome</keyword>
<evidence type="ECO:0000313" key="3">
    <source>
        <dbReference type="Proteomes" id="UP001154252"/>
    </source>
</evidence>
<dbReference type="EMBL" id="CAJVRC010000452">
    <property type="protein sequence ID" value="CAG8882746.1"/>
    <property type="molecule type" value="Genomic_DNA"/>
</dbReference>
<evidence type="ECO:0000313" key="2">
    <source>
        <dbReference type="EMBL" id="CAG8882746.1"/>
    </source>
</evidence>
<evidence type="ECO:0000256" key="1">
    <source>
        <dbReference type="SAM" id="MobiDB-lite"/>
    </source>
</evidence>
<accession>A0A9W4K5H4</accession>
<protein>
    <submittedName>
        <fullName evidence="2">Uncharacterized protein</fullName>
    </submittedName>
</protein>
<dbReference type="AlphaFoldDB" id="A0A9W4K5H4"/>
<proteinExistence type="predicted"/>
<feature type="region of interest" description="Disordered" evidence="1">
    <location>
        <begin position="1"/>
        <end position="27"/>
    </location>
</feature>
<comment type="caution">
    <text evidence="2">The sequence shown here is derived from an EMBL/GenBank/DDBJ whole genome shotgun (WGS) entry which is preliminary data.</text>
</comment>
<gene>
    <name evidence="2" type="ORF">PEGY_LOCUS224</name>
</gene>
<reference evidence="2" key="1">
    <citation type="submission" date="2021-07" db="EMBL/GenBank/DDBJ databases">
        <authorList>
            <person name="Branca A.L. A."/>
        </authorList>
    </citation>
    <scope>NUCLEOTIDE SEQUENCE</scope>
</reference>
<dbReference type="Proteomes" id="UP001154252">
    <property type="component" value="Unassembled WGS sequence"/>
</dbReference>
<name>A0A9W4K5H4_9EURO</name>